<dbReference type="InterPro" id="IPR003141">
    <property type="entry name" value="Pol/His_phosphatase_N"/>
</dbReference>
<comment type="caution">
    <text evidence="2">The sequence shown here is derived from an EMBL/GenBank/DDBJ whole genome shotgun (WGS) entry which is preliminary data.</text>
</comment>
<dbReference type="CDD" id="cd07438">
    <property type="entry name" value="PHP_HisPPase_AMP"/>
    <property type="match status" value="1"/>
</dbReference>
<proteinExistence type="predicted"/>
<dbReference type="Proteomes" id="UP001108027">
    <property type="component" value="Unassembled WGS sequence"/>
</dbReference>
<name>A0A9Q3UQ41_9GAMM</name>
<feature type="domain" description="Polymerase/histidinol phosphatase N-terminal" evidence="1">
    <location>
        <begin position="10"/>
        <end position="75"/>
    </location>
</feature>
<dbReference type="PANTHER" id="PTHR42924">
    <property type="entry name" value="EXONUCLEASE"/>
    <property type="match status" value="1"/>
</dbReference>
<protein>
    <submittedName>
        <fullName evidence="2">PHP domain-containing protein</fullName>
    </submittedName>
</protein>
<dbReference type="AlphaFoldDB" id="A0A9Q3UQ41"/>
<dbReference type="PANTHER" id="PTHR42924:SF3">
    <property type="entry name" value="POLYMERASE_HISTIDINOL PHOSPHATASE N-TERMINAL DOMAIN-CONTAINING PROTEIN"/>
    <property type="match status" value="1"/>
</dbReference>
<dbReference type="GO" id="GO:0004534">
    <property type="term" value="F:5'-3' RNA exonuclease activity"/>
    <property type="evidence" value="ECO:0007669"/>
    <property type="project" value="TreeGrafter"/>
</dbReference>
<accession>A0A9Q3UQ41</accession>
<dbReference type="SUPFAM" id="SSF89550">
    <property type="entry name" value="PHP domain-like"/>
    <property type="match status" value="1"/>
</dbReference>
<keyword evidence="3" id="KW-1185">Reference proteome</keyword>
<organism evidence="2 3">
    <name type="scientific">Alloalcanivorax marinus</name>
    <dbReference type="NCBI Taxonomy" id="1177169"/>
    <lineage>
        <taxon>Bacteria</taxon>
        <taxon>Pseudomonadati</taxon>
        <taxon>Pseudomonadota</taxon>
        <taxon>Gammaproteobacteria</taxon>
        <taxon>Oceanospirillales</taxon>
        <taxon>Alcanivoracaceae</taxon>
        <taxon>Alloalcanivorax</taxon>
    </lineage>
</organism>
<dbReference type="EMBL" id="JAJGNA010000018">
    <property type="protein sequence ID" value="MCC4309549.1"/>
    <property type="molecule type" value="Genomic_DNA"/>
</dbReference>
<evidence type="ECO:0000259" key="1">
    <source>
        <dbReference type="SMART" id="SM00481"/>
    </source>
</evidence>
<dbReference type="Gene3D" id="3.20.20.140">
    <property type="entry name" value="Metal-dependent hydrolases"/>
    <property type="match status" value="1"/>
</dbReference>
<dbReference type="RefSeq" id="WP_228234371.1">
    <property type="nucleotide sequence ID" value="NZ_JAJGNA010000018.1"/>
</dbReference>
<dbReference type="Pfam" id="PF02811">
    <property type="entry name" value="PHP"/>
    <property type="match status" value="1"/>
</dbReference>
<dbReference type="InterPro" id="IPR052018">
    <property type="entry name" value="PHP_domain"/>
</dbReference>
<evidence type="ECO:0000313" key="3">
    <source>
        <dbReference type="Proteomes" id="UP001108027"/>
    </source>
</evidence>
<gene>
    <name evidence="2" type="ORF">LL252_13315</name>
</gene>
<dbReference type="GO" id="GO:0035312">
    <property type="term" value="F:5'-3' DNA exonuclease activity"/>
    <property type="evidence" value="ECO:0007669"/>
    <property type="project" value="TreeGrafter"/>
</dbReference>
<evidence type="ECO:0000313" key="2">
    <source>
        <dbReference type="EMBL" id="MCC4309549.1"/>
    </source>
</evidence>
<dbReference type="Gene3D" id="1.10.150.650">
    <property type="match status" value="1"/>
</dbReference>
<reference evidence="2" key="1">
    <citation type="submission" date="2021-10" db="EMBL/GenBank/DDBJ databases">
        <title>The diversity and Nitrogen Metabolism of Culturable Nitrate-Utilizing Bacteria Within the Oxygen Minimum Zone of the Changjiang (Yangtze River)Estuary.</title>
        <authorList>
            <person name="Zhang D."/>
            <person name="Zheng J."/>
            <person name="Liu S."/>
            <person name="He W."/>
        </authorList>
    </citation>
    <scope>NUCLEOTIDE SEQUENCE</scope>
    <source>
        <strain evidence="2">FXH-223</strain>
    </source>
</reference>
<dbReference type="InterPro" id="IPR004013">
    <property type="entry name" value="PHP_dom"/>
</dbReference>
<dbReference type="InterPro" id="IPR016195">
    <property type="entry name" value="Pol/histidinol_Pase-like"/>
</dbReference>
<sequence>MTHIAPFQRPDLHCHSLASDGVLAPAELVARAAEYGVDALALTDHDTLAGLPEARAAAAEHGIILIDGIELSVLWGSREIHVLGLWVDPACPVLGARVTAQLDARRERARRIGARLDKAARIEDSYAKACEKAASDTPGRPWFARVLVEEGVVRDQRHAFNRFLKKGQSAFVSTPWVTLEQGVRDLLAAGGVPVLAHPQAYSLTRKRLRELVRDFRNAGGLGMEAVMPGLSSQQAGLLEECWRHFGLAVSGGSDFHSPQQKWLSLGGLPPFPPDGRAVWQLPEAGYATADAGSADPDLEVSVS</sequence>
<dbReference type="SMART" id="SM00481">
    <property type="entry name" value="POLIIIAc"/>
    <property type="match status" value="1"/>
</dbReference>